<evidence type="ECO:0000313" key="2">
    <source>
        <dbReference type="Proteomes" id="UP000324222"/>
    </source>
</evidence>
<accession>A0A5B7HMI3</accession>
<gene>
    <name evidence="1" type="ORF">E2C01_068481</name>
</gene>
<dbReference type="EMBL" id="VSRR010038296">
    <property type="protein sequence ID" value="MPC74131.1"/>
    <property type="molecule type" value="Genomic_DNA"/>
</dbReference>
<proteinExistence type="predicted"/>
<evidence type="ECO:0000313" key="1">
    <source>
        <dbReference type="EMBL" id="MPC74131.1"/>
    </source>
</evidence>
<name>A0A5B7HMI3_PORTR</name>
<sequence>MEGHCGRCSGVQVPAARKATEAEICNGSARGEARGLCGWKEDSTPGLVSFTTCPVVLLMDLPPRTTAGFLLT</sequence>
<keyword evidence="2" id="KW-1185">Reference proteome</keyword>
<comment type="caution">
    <text evidence="1">The sequence shown here is derived from an EMBL/GenBank/DDBJ whole genome shotgun (WGS) entry which is preliminary data.</text>
</comment>
<reference evidence="1 2" key="1">
    <citation type="submission" date="2019-05" db="EMBL/GenBank/DDBJ databases">
        <title>Another draft genome of Portunus trituberculatus and its Hox gene families provides insights of decapod evolution.</title>
        <authorList>
            <person name="Jeong J.-H."/>
            <person name="Song I."/>
            <person name="Kim S."/>
            <person name="Choi T."/>
            <person name="Kim D."/>
            <person name="Ryu S."/>
            <person name="Kim W."/>
        </authorList>
    </citation>
    <scope>NUCLEOTIDE SEQUENCE [LARGE SCALE GENOMIC DNA]</scope>
    <source>
        <tissue evidence="1">Muscle</tissue>
    </source>
</reference>
<dbReference type="Proteomes" id="UP000324222">
    <property type="component" value="Unassembled WGS sequence"/>
</dbReference>
<protein>
    <submittedName>
        <fullName evidence="1">Uncharacterized protein</fullName>
    </submittedName>
</protein>
<organism evidence="1 2">
    <name type="scientific">Portunus trituberculatus</name>
    <name type="common">Swimming crab</name>
    <name type="synonym">Neptunus trituberculatus</name>
    <dbReference type="NCBI Taxonomy" id="210409"/>
    <lineage>
        <taxon>Eukaryota</taxon>
        <taxon>Metazoa</taxon>
        <taxon>Ecdysozoa</taxon>
        <taxon>Arthropoda</taxon>
        <taxon>Crustacea</taxon>
        <taxon>Multicrustacea</taxon>
        <taxon>Malacostraca</taxon>
        <taxon>Eumalacostraca</taxon>
        <taxon>Eucarida</taxon>
        <taxon>Decapoda</taxon>
        <taxon>Pleocyemata</taxon>
        <taxon>Brachyura</taxon>
        <taxon>Eubrachyura</taxon>
        <taxon>Portunoidea</taxon>
        <taxon>Portunidae</taxon>
        <taxon>Portuninae</taxon>
        <taxon>Portunus</taxon>
    </lineage>
</organism>
<dbReference type="AlphaFoldDB" id="A0A5B7HMI3"/>